<dbReference type="KEGG" id="ache:ACHE_40875S"/>
<evidence type="ECO:0000313" key="3">
    <source>
        <dbReference type="Proteomes" id="UP000637239"/>
    </source>
</evidence>
<proteinExistence type="predicted"/>
<gene>
    <name evidence="2" type="ORF">ACHE_40875S</name>
</gene>
<protein>
    <submittedName>
        <fullName evidence="2">Uncharacterized protein</fullName>
    </submittedName>
</protein>
<keyword evidence="3" id="KW-1185">Reference proteome</keyword>
<dbReference type="Proteomes" id="UP000637239">
    <property type="component" value="Chromosome 4"/>
</dbReference>
<dbReference type="RefSeq" id="XP_043136833.1">
    <property type="nucleotide sequence ID" value="XM_043279123.1"/>
</dbReference>
<dbReference type="EMBL" id="AP024419">
    <property type="protein sequence ID" value="BCR88311.1"/>
    <property type="molecule type" value="Genomic_DNA"/>
</dbReference>
<name>A0A7R7ZP68_ASPCH</name>
<organism evidence="2 3">
    <name type="scientific">Aspergillus chevalieri</name>
    <name type="common">Eurotium chevalieri</name>
    <dbReference type="NCBI Taxonomy" id="182096"/>
    <lineage>
        <taxon>Eukaryota</taxon>
        <taxon>Fungi</taxon>
        <taxon>Dikarya</taxon>
        <taxon>Ascomycota</taxon>
        <taxon>Pezizomycotina</taxon>
        <taxon>Eurotiomycetes</taxon>
        <taxon>Eurotiomycetidae</taxon>
        <taxon>Eurotiales</taxon>
        <taxon>Aspergillaceae</taxon>
        <taxon>Aspergillus</taxon>
        <taxon>Aspergillus subgen. Aspergillus</taxon>
    </lineage>
</organism>
<feature type="region of interest" description="Disordered" evidence="1">
    <location>
        <begin position="45"/>
        <end position="136"/>
    </location>
</feature>
<evidence type="ECO:0000313" key="2">
    <source>
        <dbReference type="EMBL" id="BCR88311.1"/>
    </source>
</evidence>
<reference evidence="2" key="2">
    <citation type="submission" date="2021-02" db="EMBL/GenBank/DDBJ databases">
        <title>Aspergillus chevalieri M1 genome sequence.</title>
        <authorList>
            <person name="Kadooka C."/>
            <person name="Mori K."/>
            <person name="Futagami T."/>
        </authorList>
    </citation>
    <scope>NUCLEOTIDE SEQUENCE</scope>
    <source>
        <strain evidence="2">M1</strain>
    </source>
</reference>
<reference evidence="2" key="1">
    <citation type="submission" date="2021-01" db="EMBL/GenBank/DDBJ databases">
        <authorList>
            <consortium name="Aspergillus chevalieri M1 genome sequencing consortium"/>
            <person name="Kazuki M."/>
            <person name="Futagami T."/>
        </authorList>
    </citation>
    <scope>NUCLEOTIDE SEQUENCE</scope>
    <source>
        <strain evidence="2">M1</strain>
    </source>
</reference>
<feature type="compositionally biased region" description="Basic and acidic residues" evidence="1">
    <location>
        <begin position="76"/>
        <end position="86"/>
    </location>
</feature>
<dbReference type="AlphaFoldDB" id="A0A7R7ZP68"/>
<dbReference type="GeneID" id="66982670"/>
<sequence>MSNPQLLDIEPGGENTQYAISISTNFFRGLALNGSDNCRYESTHIFVDPPEKQTGQLGTGEKHTKSQMRTTFGSTENKDEDLKMARQLETGEPGGGLRGETDKDLKPENQAQEGNDSVAAKTRSQQRYGPGSGVGA</sequence>
<evidence type="ECO:0000256" key="1">
    <source>
        <dbReference type="SAM" id="MobiDB-lite"/>
    </source>
</evidence>
<accession>A0A7R7ZP68</accession>